<name>J7IS32_DESMD</name>
<accession>J7IS32</accession>
<proteinExistence type="predicted"/>
<evidence type="ECO:0000256" key="1">
    <source>
        <dbReference type="SAM" id="Phobius"/>
    </source>
</evidence>
<dbReference type="AlphaFoldDB" id="J7IS32"/>
<keyword evidence="1" id="KW-0472">Membrane</keyword>
<organism evidence="2 3">
    <name type="scientific">Desulfosporosinus meridiei (strain ATCC BAA-275 / DSM 13257 / KCTC 12902 / NCIMB 13706 / S10)</name>
    <dbReference type="NCBI Taxonomy" id="768704"/>
    <lineage>
        <taxon>Bacteria</taxon>
        <taxon>Bacillati</taxon>
        <taxon>Bacillota</taxon>
        <taxon>Clostridia</taxon>
        <taxon>Eubacteriales</taxon>
        <taxon>Desulfitobacteriaceae</taxon>
        <taxon>Desulfosporosinus</taxon>
    </lineage>
</organism>
<protein>
    <submittedName>
        <fullName evidence="2">Uncharacterized protein</fullName>
    </submittedName>
</protein>
<evidence type="ECO:0000313" key="2">
    <source>
        <dbReference type="EMBL" id="AFQ44682.1"/>
    </source>
</evidence>
<dbReference type="HOGENOM" id="CLU_2989270_0_0_9"/>
<dbReference type="EMBL" id="CP003629">
    <property type="protein sequence ID" value="AFQ44682.1"/>
    <property type="molecule type" value="Genomic_DNA"/>
</dbReference>
<keyword evidence="1" id="KW-0812">Transmembrane</keyword>
<gene>
    <name evidence="2" type="ordered locus">Desmer_2775</name>
</gene>
<keyword evidence="1" id="KW-1133">Transmembrane helix</keyword>
<sequence>MLIMGNYLAGLGFQEILIGGLGILAVGFILKKLFKLAISIAVVIVLVYYGLPVLQTVMTK</sequence>
<dbReference type="KEGG" id="dmi:Desmer_2775"/>
<keyword evidence="3" id="KW-1185">Reference proteome</keyword>
<reference evidence="2 3" key="1">
    <citation type="journal article" date="2012" name="J. Bacteriol.">
        <title>Complete genome sequences of Desulfosporosinus orientis DSM765T, Desulfosporosinus youngiae DSM17734T, Desulfosporosinus meridiei DSM13257T, and Desulfosporosinus acidiphilus DSM22704T.</title>
        <authorList>
            <person name="Pester M."/>
            <person name="Brambilla E."/>
            <person name="Alazard D."/>
            <person name="Rattei T."/>
            <person name="Weinmaier T."/>
            <person name="Han J."/>
            <person name="Lucas S."/>
            <person name="Lapidus A."/>
            <person name="Cheng J.F."/>
            <person name="Goodwin L."/>
            <person name="Pitluck S."/>
            <person name="Peters L."/>
            <person name="Ovchinnikova G."/>
            <person name="Teshima H."/>
            <person name="Detter J.C."/>
            <person name="Han C.S."/>
            <person name="Tapia R."/>
            <person name="Land M.L."/>
            <person name="Hauser L."/>
            <person name="Kyrpides N.C."/>
            <person name="Ivanova N.N."/>
            <person name="Pagani I."/>
            <person name="Huntmann M."/>
            <person name="Wei C.L."/>
            <person name="Davenport K.W."/>
            <person name="Daligault H."/>
            <person name="Chain P.S."/>
            <person name="Chen A."/>
            <person name="Mavromatis K."/>
            <person name="Markowitz V."/>
            <person name="Szeto E."/>
            <person name="Mikhailova N."/>
            <person name="Pati A."/>
            <person name="Wagner M."/>
            <person name="Woyke T."/>
            <person name="Ollivier B."/>
            <person name="Klenk H.P."/>
            <person name="Spring S."/>
            <person name="Loy A."/>
        </authorList>
    </citation>
    <scope>NUCLEOTIDE SEQUENCE [LARGE SCALE GENOMIC DNA]</scope>
    <source>
        <strain evidence="3">ATCC BAA-275 / DSM 13257 / NCIMB 13706 / S10</strain>
    </source>
</reference>
<evidence type="ECO:0000313" key="3">
    <source>
        <dbReference type="Proteomes" id="UP000005262"/>
    </source>
</evidence>
<reference evidence="3" key="2">
    <citation type="submission" date="2012-08" db="EMBL/GenBank/DDBJ databases">
        <title>Finished genome of Desulfosporosinus meridiei DSM 13257.</title>
        <authorList>
            <person name="Huntemann M."/>
            <person name="Wei C.-L."/>
            <person name="Han J."/>
            <person name="Detter J.C."/>
            <person name="Han C."/>
            <person name="Davenport K."/>
            <person name="Daligault H."/>
            <person name="Erkkila T."/>
            <person name="Gu W."/>
            <person name="Munk A.C.C."/>
            <person name="Teshima H."/>
            <person name="Xu Y."/>
            <person name="Chain P."/>
            <person name="Tapia R."/>
            <person name="Chen A."/>
            <person name="Krypides N."/>
            <person name="Mavromatis K."/>
            <person name="Markowitz V."/>
            <person name="Szeto E."/>
            <person name="Ivanova N."/>
            <person name="Mikhailova N."/>
            <person name="Ovchinnikova G."/>
            <person name="Pagani I."/>
            <person name="Pati A."/>
            <person name="Goodwin L."/>
            <person name="Peters L."/>
            <person name="Pitluck S."/>
            <person name="Woyke T."/>
            <person name="Pester M."/>
            <person name="Spring S."/>
            <person name="Ollivier B."/>
            <person name="Rattei T."/>
            <person name="Klenk H.-P."/>
            <person name="Wagner M."/>
            <person name="Loy A."/>
        </authorList>
    </citation>
    <scope>NUCLEOTIDE SEQUENCE [LARGE SCALE GENOMIC DNA]</scope>
    <source>
        <strain evidence="3">ATCC BAA-275 / DSM 13257 / NCIMB 13706 / S10</strain>
    </source>
</reference>
<feature type="transmembrane region" description="Helical" evidence="1">
    <location>
        <begin position="36"/>
        <end position="54"/>
    </location>
</feature>
<feature type="transmembrane region" description="Helical" evidence="1">
    <location>
        <begin position="7"/>
        <end position="30"/>
    </location>
</feature>
<dbReference type="Proteomes" id="UP000005262">
    <property type="component" value="Chromosome"/>
</dbReference>